<dbReference type="Pfam" id="PF17328">
    <property type="entry name" value="DUF5366"/>
    <property type="match status" value="1"/>
</dbReference>
<dbReference type="InterPro" id="IPR035289">
    <property type="entry name" value="DUF5366"/>
</dbReference>
<feature type="transmembrane region" description="Helical" evidence="1">
    <location>
        <begin position="12"/>
        <end position="33"/>
    </location>
</feature>
<evidence type="ECO:0000256" key="1">
    <source>
        <dbReference type="SAM" id="Phobius"/>
    </source>
</evidence>
<proteinExistence type="predicted"/>
<accession>A0ABS2SQZ5</accession>
<gene>
    <name evidence="2" type="ORF">JOC54_001144</name>
</gene>
<evidence type="ECO:0000313" key="3">
    <source>
        <dbReference type="Proteomes" id="UP001179280"/>
    </source>
</evidence>
<reference evidence="2" key="1">
    <citation type="submission" date="2021-01" db="EMBL/GenBank/DDBJ databases">
        <title>Genomic Encyclopedia of Type Strains, Phase IV (KMG-IV): sequencing the most valuable type-strain genomes for metagenomic binning, comparative biology and taxonomic classification.</title>
        <authorList>
            <person name="Goeker M."/>
        </authorList>
    </citation>
    <scope>NUCLEOTIDE SEQUENCE</scope>
    <source>
        <strain evidence="2">DSM 21943</strain>
    </source>
</reference>
<keyword evidence="1" id="KW-0812">Transmembrane</keyword>
<dbReference type="Proteomes" id="UP001179280">
    <property type="component" value="Unassembled WGS sequence"/>
</dbReference>
<feature type="transmembrane region" description="Helical" evidence="1">
    <location>
        <begin position="104"/>
        <end position="137"/>
    </location>
</feature>
<feature type="transmembrane region" description="Helical" evidence="1">
    <location>
        <begin position="149"/>
        <end position="172"/>
    </location>
</feature>
<feature type="transmembrane region" description="Helical" evidence="1">
    <location>
        <begin position="53"/>
        <end position="74"/>
    </location>
</feature>
<evidence type="ECO:0008006" key="4">
    <source>
        <dbReference type="Google" id="ProtNLM"/>
    </source>
</evidence>
<keyword evidence="1" id="KW-0472">Membrane</keyword>
<sequence length="184" mass="20777">MNRYLTGHLPLISIFLFSLSLALYGQGFVITWLENNGVLSGMTQLLSVNELRLGLIVMLLLLSFMVFSALKIVADTINSLALLFFSKDENGALWQQMQGGAWIYFGASVLSLIAIKFIFVIILLFLIASFAYLLFVIYRIAESLTVPGLIGYVSFQLLFWSTFLFTVFYFAFRLYNTFVASLPL</sequence>
<keyword evidence="1" id="KW-1133">Transmembrane helix</keyword>
<protein>
    <recommendedName>
        <fullName evidence="4">YufK family protein</fullName>
    </recommendedName>
</protein>
<name>A0ABS2SQZ5_9BACI</name>
<comment type="caution">
    <text evidence="2">The sequence shown here is derived from an EMBL/GenBank/DDBJ whole genome shotgun (WGS) entry which is preliminary data.</text>
</comment>
<evidence type="ECO:0000313" key="2">
    <source>
        <dbReference type="EMBL" id="MBM7837913.1"/>
    </source>
</evidence>
<dbReference type="EMBL" id="JAFBCV010000003">
    <property type="protein sequence ID" value="MBM7837913.1"/>
    <property type="molecule type" value="Genomic_DNA"/>
</dbReference>
<keyword evidence="3" id="KW-1185">Reference proteome</keyword>
<dbReference type="RefSeq" id="WP_051991110.1">
    <property type="nucleotide sequence ID" value="NZ_JAFBCV010000003.1"/>
</dbReference>
<organism evidence="2 3">
    <name type="scientific">Shouchella xiaoxiensis</name>
    <dbReference type="NCBI Taxonomy" id="766895"/>
    <lineage>
        <taxon>Bacteria</taxon>
        <taxon>Bacillati</taxon>
        <taxon>Bacillota</taxon>
        <taxon>Bacilli</taxon>
        <taxon>Bacillales</taxon>
        <taxon>Bacillaceae</taxon>
        <taxon>Shouchella</taxon>
    </lineage>
</organism>